<name>A0ABZ2HJY0_9RHOB</name>
<reference evidence="1 2" key="1">
    <citation type="submission" date="2023-10" db="EMBL/GenBank/DDBJ databases">
        <title>Roseovarius strain S88 nov., isolated from a marine algae.</title>
        <authorList>
            <person name="Lee M.W."/>
            <person name="Lee J.K."/>
            <person name="Kim J.M."/>
            <person name="Choi D.G."/>
            <person name="Baek J.H."/>
            <person name="Bayburt H."/>
            <person name="Jung J.J."/>
            <person name="Han D.M."/>
            <person name="Jeon C.O."/>
        </authorList>
    </citation>
    <scope>NUCLEOTIDE SEQUENCE [LARGE SCALE GENOMIC DNA]</scope>
    <source>
        <strain evidence="1 2">S88</strain>
    </source>
</reference>
<dbReference type="EMBL" id="CP146069">
    <property type="protein sequence ID" value="WWR45630.1"/>
    <property type="molecule type" value="Genomic_DNA"/>
</dbReference>
<gene>
    <name evidence="1" type="ORF">RZ517_12625</name>
</gene>
<proteinExistence type="predicted"/>
<dbReference type="Proteomes" id="UP001364156">
    <property type="component" value="Chromosome"/>
</dbReference>
<protein>
    <submittedName>
        <fullName evidence="1">Uncharacterized protein</fullName>
    </submittedName>
</protein>
<accession>A0ABZ2HJY0</accession>
<sequence>MDLHDAEVLSVVLSSDESSLRLNLGRLCTIDPKTDWWRRTDTEATLIFNQLSDARFDGELVEYGVELFEIDSDGSFKLVCALGVIQRKCGAFEIFAVSKSETAV</sequence>
<evidence type="ECO:0000313" key="1">
    <source>
        <dbReference type="EMBL" id="WWR45630.1"/>
    </source>
</evidence>
<organism evidence="1 2">
    <name type="scientific">Roseovarius phycicola</name>
    <dbReference type="NCBI Taxonomy" id="3080976"/>
    <lineage>
        <taxon>Bacteria</taxon>
        <taxon>Pseudomonadati</taxon>
        <taxon>Pseudomonadota</taxon>
        <taxon>Alphaproteobacteria</taxon>
        <taxon>Rhodobacterales</taxon>
        <taxon>Roseobacteraceae</taxon>
        <taxon>Roseovarius</taxon>
    </lineage>
</organism>
<keyword evidence="2" id="KW-1185">Reference proteome</keyword>
<evidence type="ECO:0000313" key="2">
    <source>
        <dbReference type="Proteomes" id="UP001364156"/>
    </source>
</evidence>